<keyword evidence="2" id="KW-0119">Carbohydrate metabolism</keyword>
<keyword evidence="1" id="KW-0378">Hydrolase</keyword>
<dbReference type="AlphaFoldDB" id="A0A929RRE1"/>
<evidence type="ECO:0000313" key="5">
    <source>
        <dbReference type="EMBL" id="MBF0967281.1"/>
    </source>
</evidence>
<dbReference type="SUPFAM" id="SSF49265">
    <property type="entry name" value="Fibronectin type III"/>
    <property type="match status" value="1"/>
</dbReference>
<dbReference type="GO" id="GO:0016798">
    <property type="term" value="F:hydrolase activity, acting on glycosyl bonds"/>
    <property type="evidence" value="ECO:0007669"/>
    <property type="project" value="UniProtKB-KW"/>
</dbReference>
<dbReference type="Proteomes" id="UP000759246">
    <property type="component" value="Unassembled WGS sequence"/>
</dbReference>
<dbReference type="Gene3D" id="2.60.40.10">
    <property type="entry name" value="Immunoglobulins"/>
    <property type="match status" value="1"/>
</dbReference>
<comment type="caution">
    <text evidence="5">The sequence shown here is derived from an EMBL/GenBank/DDBJ whole genome shotgun (WGS) entry which is preliminary data.</text>
</comment>
<protein>
    <recommendedName>
        <fullName evidence="4">Fibronectin type-III domain-containing protein</fullName>
    </recommendedName>
</protein>
<evidence type="ECO:0000313" key="6">
    <source>
        <dbReference type="Proteomes" id="UP000759246"/>
    </source>
</evidence>
<keyword evidence="1" id="KW-0326">Glycosidase</keyword>
<evidence type="ECO:0000256" key="2">
    <source>
        <dbReference type="ARBA" id="ARBA00023326"/>
    </source>
</evidence>
<reference evidence="5" key="1">
    <citation type="submission" date="2020-04" db="EMBL/GenBank/DDBJ databases">
        <title>Deep metagenomics examines the oral microbiome during advanced dental caries in children, revealing novel taxa and co-occurrences with host molecules.</title>
        <authorList>
            <person name="Baker J.L."/>
            <person name="Morton J.T."/>
            <person name="Dinis M."/>
            <person name="Alvarez R."/>
            <person name="Tran N.C."/>
            <person name="Knight R."/>
            <person name="Edlund A."/>
        </authorList>
    </citation>
    <scope>NUCLEOTIDE SEQUENCE</scope>
    <source>
        <strain evidence="5">JCVI_30_bin.13</strain>
    </source>
</reference>
<evidence type="ECO:0000256" key="1">
    <source>
        <dbReference type="ARBA" id="ARBA00023295"/>
    </source>
</evidence>
<accession>A0A929RRE1</accession>
<feature type="non-terminal residue" evidence="5">
    <location>
        <position position="1"/>
    </location>
</feature>
<evidence type="ECO:0000259" key="4">
    <source>
        <dbReference type="PROSITE" id="PS50853"/>
    </source>
</evidence>
<dbReference type="GO" id="GO:0000272">
    <property type="term" value="P:polysaccharide catabolic process"/>
    <property type="evidence" value="ECO:0007669"/>
    <property type="project" value="UniProtKB-KW"/>
</dbReference>
<organism evidence="5 6">
    <name type="scientific">Actinomyces bouchesdurhonensis</name>
    <dbReference type="NCBI Taxonomy" id="1852361"/>
    <lineage>
        <taxon>Bacteria</taxon>
        <taxon>Bacillati</taxon>
        <taxon>Actinomycetota</taxon>
        <taxon>Actinomycetes</taxon>
        <taxon>Actinomycetales</taxon>
        <taxon>Actinomycetaceae</taxon>
        <taxon>Actinomyces</taxon>
    </lineage>
</organism>
<keyword evidence="2" id="KW-0624">Polysaccharide degradation</keyword>
<evidence type="ECO:0000256" key="3">
    <source>
        <dbReference type="SAM" id="MobiDB-lite"/>
    </source>
</evidence>
<feature type="compositionally biased region" description="Polar residues" evidence="3">
    <location>
        <begin position="1"/>
        <end position="11"/>
    </location>
</feature>
<proteinExistence type="predicted"/>
<gene>
    <name evidence="5" type="ORF">HXK09_09090</name>
</gene>
<dbReference type="EMBL" id="JABZGF010000391">
    <property type="protein sequence ID" value="MBF0967281.1"/>
    <property type="molecule type" value="Genomic_DNA"/>
</dbReference>
<name>A0A929RRE1_9ACTO</name>
<feature type="domain" description="Fibronectin type-III" evidence="4">
    <location>
        <begin position="235"/>
        <end position="325"/>
    </location>
</feature>
<feature type="region of interest" description="Disordered" evidence="3">
    <location>
        <begin position="1"/>
        <end position="21"/>
    </location>
</feature>
<dbReference type="InterPro" id="IPR036116">
    <property type="entry name" value="FN3_sf"/>
</dbReference>
<dbReference type="PROSITE" id="PS50853">
    <property type="entry name" value="FN3"/>
    <property type="match status" value="1"/>
</dbReference>
<dbReference type="InterPro" id="IPR013783">
    <property type="entry name" value="Ig-like_fold"/>
</dbReference>
<sequence length="413" mass="43074">SAPSDGASATPQAARRGPDQPVITSASAAQQRDGNAALATITWSLGSSGTARWGETIVSVNGVTKNVTGGTTTTQMTVPYGVALTVYVTVSNANGDTATSPGYVIPAVVHEDPTPAKTTPLAPDAPRLGPPSDNAWGKLRISNARLKEGNGYTAADLELFYADSAAGCTAPGNPLRLNNGDRGDFDVGPLTPGATMTYYFCQRGKKDDGSYVWSPVVSASGTVGNGQRDGGGGDNTSIPVFDVSVTSYINSATVSWRVPKGVTIEQTNVWIKEMEGATKQEFSGPITSWAVSGLAPVNQYTAVVEMISDGGAHRTVEKTFKTTEAAENIDATFTGKTTCSNGQECGSMTLTAKRASQFGPGVTLVCKVKTGRPAQDTEFRFSRDTPSIPGILTEAITARELNARDIVKSCQVE</sequence>
<dbReference type="InterPro" id="IPR003961">
    <property type="entry name" value="FN3_dom"/>
</dbReference>